<accession>A0ABP8WA10</accession>
<comment type="caution">
    <text evidence="1">The sequence shown here is derived from an EMBL/GenBank/DDBJ whole genome shotgun (WGS) entry which is preliminary data.</text>
</comment>
<name>A0ABP8WA10_9MICO</name>
<reference evidence="2" key="1">
    <citation type="journal article" date="2019" name="Int. J. Syst. Evol. Microbiol.">
        <title>The Global Catalogue of Microorganisms (GCM) 10K type strain sequencing project: providing services to taxonomists for standard genome sequencing and annotation.</title>
        <authorList>
            <consortium name="The Broad Institute Genomics Platform"/>
            <consortium name="The Broad Institute Genome Sequencing Center for Infectious Disease"/>
            <person name="Wu L."/>
            <person name="Ma J."/>
        </authorList>
    </citation>
    <scope>NUCLEOTIDE SEQUENCE [LARGE SCALE GENOMIC DNA]</scope>
    <source>
        <strain evidence="2">JCM 18956</strain>
    </source>
</reference>
<evidence type="ECO:0000313" key="1">
    <source>
        <dbReference type="EMBL" id="GAA4684651.1"/>
    </source>
</evidence>
<organism evidence="1 2">
    <name type="scientific">Frondihabitans cladoniiphilus</name>
    <dbReference type="NCBI Taxonomy" id="715785"/>
    <lineage>
        <taxon>Bacteria</taxon>
        <taxon>Bacillati</taxon>
        <taxon>Actinomycetota</taxon>
        <taxon>Actinomycetes</taxon>
        <taxon>Micrococcales</taxon>
        <taxon>Microbacteriaceae</taxon>
        <taxon>Frondihabitans</taxon>
    </lineage>
</organism>
<evidence type="ECO:0008006" key="3">
    <source>
        <dbReference type="Google" id="ProtNLM"/>
    </source>
</evidence>
<keyword evidence="2" id="KW-1185">Reference proteome</keyword>
<gene>
    <name evidence="1" type="ORF">GCM10025780_33410</name>
</gene>
<sequence length="321" mass="35812">MLDRGRMQTSTLLYAADSTRLGLRSDALARAAHRGDLHRVARGVYLAAEEWAELDPIDRYRARIAAVSTPLREGLVLSHDSAAALWDFPVLDEWPPQVHLLDPARSTGKRSRLVVRHPAAAALLSPDDLTSIDGLVCTSAPRTAVDIALSQGFVAATMMFDDGLRRGLFTLDEIDRFLSRRPRARRRRDAFAALRIASALSATAGESISKAEMHLLGFPRAVLQKRFDHRDGTCSYADFWWEKWGLVGEFDGAWKYLDASRRSGRSVEQCMLDEKARDERLSEQPGVRRVVHWNYATARNPFALAERLLAAGLPRLGPGVR</sequence>
<evidence type="ECO:0000313" key="2">
    <source>
        <dbReference type="Proteomes" id="UP001501295"/>
    </source>
</evidence>
<proteinExistence type="predicted"/>
<dbReference type="EMBL" id="BAABLM010000010">
    <property type="protein sequence ID" value="GAA4684651.1"/>
    <property type="molecule type" value="Genomic_DNA"/>
</dbReference>
<dbReference type="Proteomes" id="UP001501295">
    <property type="component" value="Unassembled WGS sequence"/>
</dbReference>
<protein>
    <recommendedName>
        <fullName evidence="3">Transcriptional regulator, AbiEi antitoxin, Type IV TA system</fullName>
    </recommendedName>
</protein>